<dbReference type="HOGENOM" id="CLU_009273_3_1_9"/>
<dbReference type="UniPathway" id="UPA00782"/>
<reference evidence="8 9" key="1">
    <citation type="submission" date="2012-04" db="EMBL/GenBank/DDBJ databases">
        <title>The Genome Sequence of Bacillus cereus VD048.</title>
        <authorList>
            <consortium name="The Broad Institute Genome Sequencing Platform"/>
            <consortium name="The Broad Institute Genome Sequencing Center for Infectious Disease"/>
            <person name="Feldgarden M."/>
            <person name="Van der Auwera G.A."/>
            <person name="Mahillon J."/>
            <person name="Duprez V."/>
            <person name="Timmery S."/>
            <person name="Mattelet C."/>
            <person name="Dierick K."/>
            <person name="Sun M."/>
            <person name="Yu Z."/>
            <person name="Zhu L."/>
            <person name="Hu X."/>
            <person name="Shank E.B."/>
            <person name="Swiecicka I."/>
            <person name="Hansen B.M."/>
            <person name="Andrup L."/>
            <person name="Young S.K."/>
            <person name="Zeng Q."/>
            <person name="Gargeya S."/>
            <person name="Fitzgerald M."/>
            <person name="Haas B."/>
            <person name="Abouelleil A."/>
            <person name="Alvarado L."/>
            <person name="Arachchi H.M."/>
            <person name="Berlin A."/>
            <person name="Chapman S.B."/>
            <person name="Goldberg J."/>
            <person name="Griggs A."/>
            <person name="Gujja S."/>
            <person name="Hansen M."/>
            <person name="Howarth C."/>
            <person name="Imamovic A."/>
            <person name="Larimer J."/>
            <person name="McCowen C."/>
            <person name="Montmayeur A."/>
            <person name="Murphy C."/>
            <person name="Neiman D."/>
            <person name="Pearson M."/>
            <person name="Priest M."/>
            <person name="Roberts A."/>
            <person name="Saif S."/>
            <person name="Shea T."/>
            <person name="Sisk P."/>
            <person name="Sykes S."/>
            <person name="Wortman J."/>
            <person name="Nusbaum C."/>
            <person name="Birren B."/>
        </authorList>
    </citation>
    <scope>NUCLEOTIDE SEQUENCE [LARGE SCALE GENOMIC DNA]</scope>
    <source>
        <strain evidence="8 9">VD048</strain>
    </source>
</reference>
<comment type="cofactor">
    <cofactor evidence="1">
        <name>[4Fe-4S] cluster</name>
        <dbReference type="ChEBI" id="CHEBI:49883"/>
    </cofactor>
</comment>
<gene>
    <name evidence="8" type="ORF">IIG_05236</name>
</gene>
<organism evidence="8 9">
    <name type="scientific">Bacillus cereus VD048</name>
    <dbReference type="NCBI Taxonomy" id="1053226"/>
    <lineage>
        <taxon>Bacteria</taxon>
        <taxon>Bacillati</taxon>
        <taxon>Bacillota</taxon>
        <taxon>Bacilli</taxon>
        <taxon>Bacillales</taxon>
        <taxon>Bacillaceae</taxon>
        <taxon>Bacillus</taxon>
        <taxon>Bacillus cereus group</taxon>
    </lineage>
</organism>
<dbReference type="Proteomes" id="UP000006960">
    <property type="component" value="Unassembled WGS sequence"/>
</dbReference>
<dbReference type="AlphaFoldDB" id="J8E6U7"/>
<dbReference type="RefSeq" id="WP_002166929.1">
    <property type="nucleotide sequence ID" value="NZ_JH792313.1"/>
</dbReference>
<dbReference type="EMBL" id="AHEU01000045">
    <property type="protein sequence ID" value="EJR26679.1"/>
    <property type="molecule type" value="Genomic_DNA"/>
</dbReference>
<dbReference type="PATRIC" id="fig|1053226.3.peg.5327"/>
<evidence type="ECO:0000256" key="5">
    <source>
        <dbReference type="ARBA" id="ARBA00023004"/>
    </source>
</evidence>
<evidence type="ECO:0000256" key="1">
    <source>
        <dbReference type="ARBA" id="ARBA00001966"/>
    </source>
</evidence>
<dbReference type="GO" id="GO:0051539">
    <property type="term" value="F:4 iron, 4 sulfur cluster binding"/>
    <property type="evidence" value="ECO:0007669"/>
    <property type="project" value="UniProtKB-KW"/>
</dbReference>
<proteinExistence type="predicted"/>
<keyword evidence="6" id="KW-0411">Iron-sulfur</keyword>
<dbReference type="InterPro" id="IPR013785">
    <property type="entry name" value="Aldolase_TIM"/>
</dbReference>
<accession>J8E6U7</accession>
<dbReference type="InterPro" id="IPR058240">
    <property type="entry name" value="rSAM_sf"/>
</dbReference>
<comment type="caution">
    <text evidence="8">The sequence shown here is derived from an EMBL/GenBank/DDBJ whole genome shotgun (WGS) entry which is preliminary data.</text>
</comment>
<dbReference type="PANTHER" id="PTHR43787:SF3">
    <property type="entry name" value="ARYLSULFATASE REGULATORY PROTEIN"/>
    <property type="match status" value="1"/>
</dbReference>
<evidence type="ECO:0000256" key="2">
    <source>
        <dbReference type="ARBA" id="ARBA00022485"/>
    </source>
</evidence>
<evidence type="ECO:0000313" key="9">
    <source>
        <dbReference type="Proteomes" id="UP000006960"/>
    </source>
</evidence>
<evidence type="ECO:0000256" key="4">
    <source>
        <dbReference type="ARBA" id="ARBA00022723"/>
    </source>
</evidence>
<dbReference type="SFLD" id="SFLDS00029">
    <property type="entry name" value="Radical_SAM"/>
    <property type="match status" value="1"/>
</dbReference>
<dbReference type="Pfam" id="PF04055">
    <property type="entry name" value="Radical_SAM"/>
    <property type="match status" value="1"/>
</dbReference>
<keyword evidence="4" id="KW-0479">Metal-binding</keyword>
<keyword evidence="5" id="KW-0408">Iron</keyword>
<protein>
    <recommendedName>
        <fullName evidence="7">Radical SAM core domain-containing protein</fullName>
    </recommendedName>
</protein>
<sequence>MSISMPYLAKLLSSQYQELILFPTEQCNFRCVYCYEDFKDGRMSKETIEGIKALLKQRVPELKELHLNWFGGEPLVAKDIVLDISSYASDLAKQFSNVSYYGSMTTNAYLLTPKVFSDLISAGVTNYQITLDGPNIIHNQRRLRANGEGSFERIWKHLIYMQESSLHFKVTLRIHFDLKSKELLLPFIDVIREKFGGDSRFDILFKPLEQLGGPNDHLIEVVPYAQREEIIRIFNQRLYENKQYNNVKKNENPYVCYAARPNSLTIRANGGIGKCTVVLNDPRNQIGFLKQDGTLILNKERLNQWFSGYSNLDEDILSCPLKGFN</sequence>
<evidence type="ECO:0000313" key="8">
    <source>
        <dbReference type="EMBL" id="EJR26679.1"/>
    </source>
</evidence>
<evidence type="ECO:0000259" key="7">
    <source>
        <dbReference type="Pfam" id="PF04055"/>
    </source>
</evidence>
<feature type="domain" description="Radical SAM core" evidence="7">
    <location>
        <begin position="23"/>
        <end position="168"/>
    </location>
</feature>
<dbReference type="SUPFAM" id="SSF102114">
    <property type="entry name" value="Radical SAM enzymes"/>
    <property type="match status" value="1"/>
</dbReference>
<keyword evidence="2" id="KW-0004">4Fe-4S</keyword>
<name>J8E6U7_BACCE</name>
<dbReference type="Gene3D" id="3.20.20.70">
    <property type="entry name" value="Aldolase class I"/>
    <property type="match status" value="1"/>
</dbReference>
<dbReference type="CDD" id="cd01335">
    <property type="entry name" value="Radical_SAM"/>
    <property type="match status" value="1"/>
</dbReference>
<dbReference type="SFLD" id="SFLDG01067">
    <property type="entry name" value="SPASM/twitch_domain_containing"/>
    <property type="match status" value="1"/>
</dbReference>
<dbReference type="PANTHER" id="PTHR43787">
    <property type="entry name" value="FEMO COFACTOR BIOSYNTHESIS PROTEIN NIFB-RELATED"/>
    <property type="match status" value="1"/>
</dbReference>
<keyword evidence="3" id="KW-0949">S-adenosyl-L-methionine</keyword>
<evidence type="ECO:0000256" key="6">
    <source>
        <dbReference type="ARBA" id="ARBA00023014"/>
    </source>
</evidence>
<dbReference type="GO" id="GO:0046872">
    <property type="term" value="F:metal ion binding"/>
    <property type="evidence" value="ECO:0007669"/>
    <property type="project" value="UniProtKB-KW"/>
</dbReference>
<evidence type="ECO:0000256" key="3">
    <source>
        <dbReference type="ARBA" id="ARBA00022691"/>
    </source>
</evidence>
<dbReference type="GO" id="GO:0003824">
    <property type="term" value="F:catalytic activity"/>
    <property type="evidence" value="ECO:0007669"/>
    <property type="project" value="InterPro"/>
</dbReference>
<dbReference type="InterPro" id="IPR007197">
    <property type="entry name" value="rSAM"/>
</dbReference>